<dbReference type="AlphaFoldDB" id="A0A382R7N5"/>
<dbReference type="Pfam" id="PF00291">
    <property type="entry name" value="PALP"/>
    <property type="match status" value="1"/>
</dbReference>
<reference evidence="2" key="1">
    <citation type="submission" date="2018-05" db="EMBL/GenBank/DDBJ databases">
        <authorList>
            <person name="Lanie J.A."/>
            <person name="Ng W.-L."/>
            <person name="Kazmierczak K.M."/>
            <person name="Andrzejewski T.M."/>
            <person name="Davidsen T.M."/>
            <person name="Wayne K.J."/>
            <person name="Tettelin H."/>
            <person name="Glass J.I."/>
            <person name="Rusch D."/>
            <person name="Podicherti R."/>
            <person name="Tsui H.-C.T."/>
            <person name="Winkler M.E."/>
        </authorList>
    </citation>
    <scope>NUCLEOTIDE SEQUENCE</scope>
</reference>
<dbReference type="PANTHER" id="PTHR42937">
    <property type="match status" value="1"/>
</dbReference>
<proteinExistence type="predicted"/>
<gene>
    <name evidence="2" type="ORF">METZ01_LOCUS345872</name>
</gene>
<dbReference type="InterPro" id="IPR001926">
    <property type="entry name" value="TrpB-like_PALP"/>
</dbReference>
<organism evidence="2">
    <name type="scientific">marine metagenome</name>
    <dbReference type="NCBI Taxonomy" id="408172"/>
    <lineage>
        <taxon>unclassified sequences</taxon>
        <taxon>metagenomes</taxon>
        <taxon>ecological metagenomes</taxon>
    </lineage>
</organism>
<feature type="domain" description="Tryptophan synthase beta chain-like PALP" evidence="1">
    <location>
        <begin position="38"/>
        <end position="111"/>
    </location>
</feature>
<feature type="non-terminal residue" evidence="2">
    <location>
        <position position="111"/>
    </location>
</feature>
<name>A0A382R7N5_9ZZZZ</name>
<dbReference type="SUPFAM" id="SSF53686">
    <property type="entry name" value="Tryptophan synthase beta subunit-like PLP-dependent enzymes"/>
    <property type="match status" value="1"/>
</dbReference>
<accession>A0A382R7N5</accession>
<evidence type="ECO:0000313" key="2">
    <source>
        <dbReference type="EMBL" id="SVC93018.1"/>
    </source>
</evidence>
<dbReference type="EMBL" id="UINC01119297">
    <property type="protein sequence ID" value="SVC93018.1"/>
    <property type="molecule type" value="Genomic_DNA"/>
</dbReference>
<protein>
    <recommendedName>
        <fullName evidence="1">Tryptophan synthase beta chain-like PALP domain-containing protein</fullName>
    </recommendedName>
</protein>
<dbReference type="Gene3D" id="3.40.50.1100">
    <property type="match status" value="1"/>
</dbReference>
<sequence>MNLINAIQNSNFNLSKLKEQSFITSLELKDIVAFHQTLNNKETPLVRLPGLAKRLGIGKLLIKDESHRLGLNAFKALGASYAMHKQIKKIPQIKTFCCATDGNHGRSVAWM</sequence>
<evidence type="ECO:0000259" key="1">
    <source>
        <dbReference type="Pfam" id="PF00291"/>
    </source>
</evidence>
<dbReference type="InterPro" id="IPR036052">
    <property type="entry name" value="TrpB-like_PALP_sf"/>
</dbReference>
<dbReference type="PANTHER" id="PTHR42937:SF1">
    <property type="entry name" value="DIAMINOPROPIONATE AMMONIA-LYASE"/>
    <property type="match status" value="1"/>
</dbReference>